<organism evidence="3 4">
    <name type="scientific">Ferrimonas gelatinilytica</name>
    <dbReference type="NCBI Taxonomy" id="1255257"/>
    <lineage>
        <taxon>Bacteria</taxon>
        <taxon>Pseudomonadati</taxon>
        <taxon>Pseudomonadota</taxon>
        <taxon>Gammaproteobacteria</taxon>
        <taxon>Alteromonadales</taxon>
        <taxon>Ferrimonadaceae</taxon>
        <taxon>Ferrimonas</taxon>
    </lineage>
</organism>
<dbReference type="RefSeq" id="WP_345317754.1">
    <property type="nucleotide sequence ID" value="NZ_BAABLF010000029.1"/>
</dbReference>
<gene>
    <name evidence="3" type="ORF">GCM10025772_27600</name>
</gene>
<proteinExistence type="predicted"/>
<evidence type="ECO:0000256" key="1">
    <source>
        <dbReference type="SAM" id="MobiDB-lite"/>
    </source>
</evidence>
<dbReference type="InterPro" id="IPR025263">
    <property type="entry name" value="YhdP_central"/>
</dbReference>
<reference evidence="4" key="1">
    <citation type="journal article" date="2019" name="Int. J. Syst. Evol. Microbiol.">
        <title>The Global Catalogue of Microorganisms (GCM) 10K type strain sequencing project: providing services to taxonomists for standard genome sequencing and annotation.</title>
        <authorList>
            <consortium name="The Broad Institute Genomics Platform"/>
            <consortium name="The Broad Institute Genome Sequencing Center for Infectious Disease"/>
            <person name="Wu L."/>
            <person name="Ma J."/>
        </authorList>
    </citation>
    <scope>NUCLEOTIDE SEQUENCE [LARGE SCALE GENOMIC DNA]</scope>
    <source>
        <strain evidence="4">JCM 18720</strain>
    </source>
</reference>
<name>A0ABP9SFS7_9GAMM</name>
<evidence type="ECO:0000259" key="2">
    <source>
        <dbReference type="Pfam" id="PF13116"/>
    </source>
</evidence>
<comment type="caution">
    <text evidence="3">The sequence shown here is derived from an EMBL/GenBank/DDBJ whole genome shotgun (WGS) entry which is preliminary data.</text>
</comment>
<dbReference type="EMBL" id="BAABLF010000029">
    <property type="protein sequence ID" value="GAA5194508.1"/>
    <property type="molecule type" value="Genomic_DNA"/>
</dbReference>
<evidence type="ECO:0000313" key="4">
    <source>
        <dbReference type="Proteomes" id="UP001501600"/>
    </source>
</evidence>
<dbReference type="Proteomes" id="UP001501600">
    <property type="component" value="Unassembled WGS sequence"/>
</dbReference>
<feature type="domain" description="YhdP central" evidence="2">
    <location>
        <begin position="7"/>
        <end position="1251"/>
    </location>
</feature>
<evidence type="ECO:0000313" key="3">
    <source>
        <dbReference type="EMBL" id="GAA5194508.1"/>
    </source>
</evidence>
<dbReference type="PANTHER" id="PTHR38690">
    <property type="entry name" value="PROTEASE-RELATED"/>
    <property type="match status" value="1"/>
</dbReference>
<dbReference type="NCBIfam" id="TIGR02099">
    <property type="entry name" value="YhdP family protein"/>
    <property type="match status" value="1"/>
</dbReference>
<dbReference type="Pfam" id="PF13116">
    <property type="entry name" value="YhdP"/>
    <property type="match status" value="1"/>
</dbReference>
<dbReference type="PANTHER" id="PTHR38690:SF1">
    <property type="entry name" value="PROTEASE"/>
    <property type="match status" value="1"/>
</dbReference>
<sequence>MIGLPLCRRVGRWCWYGFVAALAVLALTMSLARSLLPQVDGIRSEILSWAEQRLELELALESLGAGWAHGGPHLTLRGLSLPPQEGVNAEFSVAQIELQLDFWATLSTLSPQLKQIRIQGLDLELDLQGGGEPEMEWGKLTPLRDLFLYQLGDLSIEAVSARLNWQGHALAPIHLSELKWQNRGQRHLGVGHIYLDEALRDDEQLTVAIELSSADPLGLKGRAYLNAEQLDLGDWLARRLDENPYHSEGVLNLQAWASIGPEGPGLIQLQLDGSSFSWHLEEQTHELSISQGRLQWRPVGSGGELQSQALQLVSDGVAWPQSAFALRHQSGDLRLWLDRLPLWGLQPLLALAPGLTAEQLAALMATPAEGTLGPLQLQQQASQWRLTLPFDGLGWEAAAGLPGLEGLSGELYWQPEWTRLSLEAQPLALDWPAQWPEPLQLSKLSLSAEWLPEQSLLRIPDLALTNDDLSAQLSAALALPAEGASRLQLMSRVALHRAGEAGHYFPRRAMGEGLSEYLAGALRAGRSDNVQLIWHGELGGYPYRDDSGRFLAGFTLEGLEFDFLEQWPAVTDATLMARFANESMDLQVARATLAGVTIEGAHVTIPTLDRSATLSVEGSLLAEPSMAEAVLGGTFLAPTVLGTLEQVQLQAPVPLSLDMTFPLGSEVADQSNVVKGRLAFWDTPVHLSTLDLDLEQVRGELRFSNSDIEADALMARIYNQPTELALRGGSRGEDYGIDIDFTSHWQQQRIPPALQTPLDPFITGGTRLDGQLALRLGSESLDYQAEIHSELTGLKLGLPGVLYKESDQPWSATLALTGDKEGSELYLQLAERAHFIGDLSYADGAGFDRYHLALDQAEPTPAERNSGLISLQSARIDLSEYDPLIRAFAEAPSRDDTARRSLLPPLDRIQIRADELRLLEQSLGSGSLTAQPNRDGWGIALESEGLRGEALVGEGNHGLGLQIQADYLHLNSAEPEPGDPDLSLPRMIGQVPALDVAVEALTYNGIALGRAQLQGHRDSGAYEITLLSLQQDSHQLLGSGSWFETEGTTQSRFEGQVTSPDVGALIGQFGFTPVIEDARTALNFDLHWPGAPWQSDLSTLEGELDYEITDGRMSDVSDRGARLLTLFSLESLMRRLSLDFSDVFSKGMHFRRFAGTLQFEQGVLVTDDSVMDANAGTMRINGQTDLNTRALDYQITFSPALTSNVPAVVFLSTGAWTVGLGAFAVSKFLEPVIEVITRLRYHLTGTLDEPELVEVERAKREIALPEAATGAAISEADAGAKAKAVQEALNEALDAPEQGGAKDGVSPAADEQPGQPGAGSGLGPEPTGESGSNP</sequence>
<accession>A0ABP9SFS7</accession>
<dbReference type="InterPro" id="IPR011836">
    <property type="entry name" value="YhdP"/>
</dbReference>
<feature type="region of interest" description="Disordered" evidence="1">
    <location>
        <begin position="1288"/>
        <end position="1334"/>
    </location>
</feature>
<protein>
    <submittedName>
        <fullName evidence="3">YhdP family protein</fullName>
    </submittedName>
</protein>
<keyword evidence="4" id="KW-1185">Reference proteome</keyword>